<feature type="transmembrane region" description="Helical" evidence="10">
    <location>
        <begin position="334"/>
        <end position="354"/>
    </location>
</feature>
<keyword evidence="10" id="KW-0812">Transmembrane</keyword>
<dbReference type="GO" id="GO:0000155">
    <property type="term" value="F:phosphorelay sensor kinase activity"/>
    <property type="evidence" value="ECO:0007669"/>
    <property type="project" value="InterPro"/>
</dbReference>
<keyword evidence="3 9" id="KW-0597">Phosphoprotein</keyword>
<feature type="transmembrane region" description="Helical" evidence="10">
    <location>
        <begin position="239"/>
        <end position="256"/>
    </location>
</feature>
<keyword evidence="7" id="KW-0067">ATP-binding</keyword>
<dbReference type="EC" id="2.7.13.3" evidence="2"/>
<evidence type="ECO:0000256" key="1">
    <source>
        <dbReference type="ARBA" id="ARBA00000085"/>
    </source>
</evidence>
<dbReference type="Pfam" id="PF02518">
    <property type="entry name" value="HATPase_c"/>
    <property type="match status" value="1"/>
</dbReference>
<evidence type="ECO:0000256" key="4">
    <source>
        <dbReference type="ARBA" id="ARBA00022679"/>
    </source>
</evidence>
<dbReference type="GO" id="GO:0016020">
    <property type="term" value="C:membrane"/>
    <property type="evidence" value="ECO:0007669"/>
    <property type="project" value="InterPro"/>
</dbReference>
<dbReference type="GO" id="GO:0005524">
    <property type="term" value="F:ATP binding"/>
    <property type="evidence" value="ECO:0007669"/>
    <property type="project" value="UniProtKB-KW"/>
</dbReference>
<feature type="domain" description="Histidine kinase" evidence="11">
    <location>
        <begin position="442"/>
        <end position="635"/>
    </location>
</feature>
<feature type="transmembrane region" description="Helical" evidence="10">
    <location>
        <begin position="7"/>
        <end position="28"/>
    </location>
</feature>
<dbReference type="Gene3D" id="3.30.565.10">
    <property type="entry name" value="Histidine kinase-like ATPase, C-terminal domain"/>
    <property type="match status" value="2"/>
</dbReference>
<feature type="transmembrane region" description="Helical" evidence="10">
    <location>
        <begin position="391"/>
        <end position="413"/>
    </location>
</feature>
<dbReference type="CDD" id="cd00082">
    <property type="entry name" value="HisKA"/>
    <property type="match status" value="1"/>
</dbReference>
<dbReference type="InterPro" id="IPR005467">
    <property type="entry name" value="His_kinase_dom"/>
</dbReference>
<dbReference type="EMBL" id="QUBQ01000001">
    <property type="protein sequence ID" value="REK76842.1"/>
    <property type="molecule type" value="Genomic_DNA"/>
</dbReference>
<feature type="domain" description="Histidine kinase" evidence="11">
    <location>
        <begin position="917"/>
        <end position="1016"/>
    </location>
</feature>
<dbReference type="Pfam" id="PF06580">
    <property type="entry name" value="His_kinase"/>
    <property type="match status" value="1"/>
</dbReference>
<dbReference type="InterPro" id="IPR010559">
    <property type="entry name" value="Sig_transdc_His_kin_internal"/>
</dbReference>
<dbReference type="SUPFAM" id="SSF52172">
    <property type="entry name" value="CheY-like"/>
    <property type="match status" value="1"/>
</dbReference>
<feature type="modified residue" description="4-aspartylphosphate" evidence="9">
    <location>
        <position position="739"/>
    </location>
</feature>
<dbReference type="PRINTS" id="PR00344">
    <property type="entry name" value="BCTRLSENSOR"/>
</dbReference>
<gene>
    <name evidence="13" type="ORF">DX130_07385</name>
</gene>
<dbReference type="OrthoDB" id="9809348at2"/>
<keyword evidence="4" id="KW-0808">Transferase</keyword>
<feature type="transmembrane region" description="Helical" evidence="10">
    <location>
        <begin position="213"/>
        <end position="232"/>
    </location>
</feature>
<dbReference type="Gene3D" id="2.60.120.260">
    <property type="entry name" value="Galactose-binding domain-like"/>
    <property type="match status" value="1"/>
</dbReference>
<keyword evidence="14" id="KW-1185">Reference proteome</keyword>
<dbReference type="InterPro" id="IPR008979">
    <property type="entry name" value="Galactose-bd-like_sf"/>
</dbReference>
<evidence type="ECO:0000256" key="7">
    <source>
        <dbReference type="ARBA" id="ARBA00022840"/>
    </source>
</evidence>
<keyword evidence="5" id="KW-0547">Nucleotide-binding</keyword>
<dbReference type="SMART" id="SM00388">
    <property type="entry name" value="HisKA"/>
    <property type="match status" value="1"/>
</dbReference>
<dbReference type="InterPro" id="IPR001789">
    <property type="entry name" value="Sig_transdc_resp-reg_receiver"/>
</dbReference>
<evidence type="ECO:0000256" key="10">
    <source>
        <dbReference type="SAM" id="Phobius"/>
    </source>
</evidence>
<dbReference type="PROSITE" id="PS50109">
    <property type="entry name" value="HIS_KIN"/>
    <property type="match status" value="2"/>
</dbReference>
<keyword evidence="6" id="KW-0418">Kinase</keyword>
<dbReference type="InterPro" id="IPR003661">
    <property type="entry name" value="HisK_dim/P_dom"/>
</dbReference>
<evidence type="ECO:0000259" key="12">
    <source>
        <dbReference type="PROSITE" id="PS50110"/>
    </source>
</evidence>
<dbReference type="PROSITE" id="PS50110">
    <property type="entry name" value="RESPONSE_REGULATORY"/>
    <property type="match status" value="1"/>
</dbReference>
<organism evidence="13 14">
    <name type="scientific">Paenibacillus paeoniae</name>
    <dbReference type="NCBI Taxonomy" id="2292705"/>
    <lineage>
        <taxon>Bacteria</taxon>
        <taxon>Bacillati</taxon>
        <taxon>Bacillota</taxon>
        <taxon>Bacilli</taxon>
        <taxon>Bacillales</taxon>
        <taxon>Paenibacillaceae</taxon>
        <taxon>Paenibacillus</taxon>
    </lineage>
</organism>
<sequence length="1016" mass="115132">MRLFKDYFLVGLTVITAIILYTTLYQMASRTDQPLAQSGVLQLTEENWNKHDLFQLDGEWSFFPNQLLTPQEIAMQDTASGTFIQVPGNWNGQSLANGVEMNGKGFGTYRLLVEGVPTDRQLAISKRYIRFADALFVDGKQLGQSGTPSADPTLYEPRNMPYTTYFFAEKPELEIVIQVANYEYRDGGILSTIEFGSGQQIDGKIKHQTGLEYMIISFMIAFSLLFFYSYLFIHKDVKVLLQAIFFFFFAVIIFSNGERLLLQLFHDLSFEPAFKIKYISLYGITIIIYQIMTRIVESRKMKRLLHASTALIVIYVVTILTTPFRVYSYAQDVVYVWGLVMYVIILAHLFRMYLLRQYGTINLRQFQILIASIWILLLNSILSILSTWNMIAMTLVNGLFIMQLISFAILLVYQYGQAYNGMQQLTGKLQIADQMKDEFLLLTSHELNTPLHGIIHVSRSLLETPLKKANEYEIQQKLNRIRNTAYRMSNTVHDLIDASRFKDGSLNITIGTVDLVPSLSVVMEVFTTLATGKGVCLRQHVQQDARYVSADSNRLMQVLYNIMYILMDAHAQDEIVLETKRSGRHVILSVGFEKNESDSRSQVTSSSLPSRESAHAIDARLELSRELVQRMGGELVMDESNTWVKLYLSAVDHPIEEETPDENNQENLSLAMHNTAYDGMEYPTSKAVTILLATTNLIDLEYLYGLLTMEGFQIKTAATSAEVMKTISSRERPDLMMIDVQLPPHNGYTLCRELRKDFSQAELPVLFINTRSTPADIETCIAAQGNDFIHRPLDTSEILVRVHTLLGMKKLVKEAASHEMAFLRSQIKPHFLYNALATIMSLCYTDGPRAGELLGSFSRYLRILFHSDSSDDMIPLSTEMELIGAYVDIEMVRFGSRLTVEIDADPSLYACKVMPLLIEPLVENAIRHGVSKKISGGTVKLTIKRQEQSVIVIVQDDGVGMTAEQVSAMYERKTPDQGIGLQNLIRRMKHLNGQIPHIASMPGQGTTVTIQFPYMI</sequence>
<feature type="transmembrane region" description="Helical" evidence="10">
    <location>
        <begin position="366"/>
        <end position="385"/>
    </location>
</feature>
<reference evidence="13 14" key="1">
    <citation type="submission" date="2018-08" db="EMBL/GenBank/DDBJ databases">
        <title>Paenibacillus sp. M4BSY-1, whole genome shotgun sequence.</title>
        <authorList>
            <person name="Tuo L."/>
        </authorList>
    </citation>
    <scope>NUCLEOTIDE SEQUENCE [LARGE SCALE GENOMIC DNA]</scope>
    <source>
        <strain evidence="13 14">M4BSY-1</strain>
    </source>
</reference>
<dbReference type="InterPro" id="IPR036890">
    <property type="entry name" value="HATPase_C_sf"/>
</dbReference>
<evidence type="ECO:0000256" key="8">
    <source>
        <dbReference type="ARBA" id="ARBA00023012"/>
    </source>
</evidence>
<name>A0A371PKW5_9BACL</name>
<keyword evidence="10" id="KW-0472">Membrane</keyword>
<dbReference type="InterPro" id="IPR036097">
    <property type="entry name" value="HisK_dim/P_sf"/>
</dbReference>
<dbReference type="InterPro" id="IPR004358">
    <property type="entry name" value="Sig_transdc_His_kin-like_C"/>
</dbReference>
<accession>A0A371PKW5</accession>
<dbReference type="Proteomes" id="UP000261905">
    <property type="component" value="Unassembled WGS sequence"/>
</dbReference>
<dbReference type="Gene3D" id="1.10.287.130">
    <property type="match status" value="1"/>
</dbReference>
<dbReference type="Pfam" id="PF00512">
    <property type="entry name" value="HisKA"/>
    <property type="match status" value="1"/>
</dbReference>
<dbReference type="Gene3D" id="3.40.50.2300">
    <property type="match status" value="1"/>
</dbReference>
<dbReference type="PANTHER" id="PTHR34220">
    <property type="entry name" value="SENSOR HISTIDINE KINASE YPDA"/>
    <property type="match status" value="1"/>
</dbReference>
<evidence type="ECO:0000256" key="5">
    <source>
        <dbReference type="ARBA" id="ARBA00022741"/>
    </source>
</evidence>
<comment type="catalytic activity">
    <reaction evidence="1">
        <text>ATP + protein L-histidine = ADP + protein N-phospho-L-histidine.</text>
        <dbReference type="EC" id="2.7.13.3"/>
    </reaction>
</comment>
<dbReference type="InterPro" id="IPR003594">
    <property type="entry name" value="HATPase_dom"/>
</dbReference>
<feature type="transmembrane region" description="Helical" evidence="10">
    <location>
        <begin position="304"/>
        <end position="322"/>
    </location>
</feature>
<evidence type="ECO:0000256" key="6">
    <source>
        <dbReference type="ARBA" id="ARBA00022777"/>
    </source>
</evidence>
<dbReference type="PANTHER" id="PTHR34220:SF7">
    <property type="entry name" value="SENSOR HISTIDINE KINASE YPDA"/>
    <property type="match status" value="1"/>
</dbReference>
<evidence type="ECO:0000256" key="2">
    <source>
        <dbReference type="ARBA" id="ARBA00012438"/>
    </source>
</evidence>
<evidence type="ECO:0000256" key="3">
    <source>
        <dbReference type="ARBA" id="ARBA00022553"/>
    </source>
</evidence>
<feature type="domain" description="Response regulatory" evidence="12">
    <location>
        <begin position="689"/>
        <end position="806"/>
    </location>
</feature>
<evidence type="ECO:0000313" key="14">
    <source>
        <dbReference type="Proteomes" id="UP000261905"/>
    </source>
</evidence>
<proteinExistence type="predicted"/>
<dbReference type="SUPFAM" id="SSF49785">
    <property type="entry name" value="Galactose-binding domain-like"/>
    <property type="match status" value="1"/>
</dbReference>
<dbReference type="AlphaFoldDB" id="A0A371PKW5"/>
<dbReference type="Pfam" id="PF00072">
    <property type="entry name" value="Response_reg"/>
    <property type="match status" value="1"/>
</dbReference>
<comment type="caution">
    <text evidence="13">The sequence shown here is derived from an EMBL/GenBank/DDBJ whole genome shotgun (WGS) entry which is preliminary data.</text>
</comment>
<evidence type="ECO:0000256" key="9">
    <source>
        <dbReference type="PROSITE-ProRule" id="PRU00169"/>
    </source>
</evidence>
<protein>
    <recommendedName>
        <fullName evidence="2">histidine kinase</fullName>
        <ecNumber evidence="2">2.7.13.3</ecNumber>
    </recommendedName>
</protein>
<dbReference type="InterPro" id="IPR011006">
    <property type="entry name" value="CheY-like_superfamily"/>
</dbReference>
<evidence type="ECO:0000313" key="13">
    <source>
        <dbReference type="EMBL" id="REK76842.1"/>
    </source>
</evidence>
<evidence type="ECO:0000259" key="11">
    <source>
        <dbReference type="PROSITE" id="PS50109"/>
    </source>
</evidence>
<dbReference type="SUPFAM" id="SSF47384">
    <property type="entry name" value="Homodimeric domain of signal transducing histidine kinase"/>
    <property type="match status" value="1"/>
</dbReference>
<keyword evidence="10" id="KW-1133">Transmembrane helix</keyword>
<feature type="transmembrane region" description="Helical" evidence="10">
    <location>
        <begin position="276"/>
        <end position="292"/>
    </location>
</feature>
<keyword evidence="8" id="KW-0902">Two-component regulatory system</keyword>
<dbReference type="SMART" id="SM00448">
    <property type="entry name" value="REC"/>
    <property type="match status" value="1"/>
</dbReference>
<dbReference type="SUPFAM" id="SSF55874">
    <property type="entry name" value="ATPase domain of HSP90 chaperone/DNA topoisomerase II/histidine kinase"/>
    <property type="match status" value="2"/>
</dbReference>
<dbReference type="SMART" id="SM00387">
    <property type="entry name" value="HATPase_c"/>
    <property type="match status" value="1"/>
</dbReference>
<dbReference type="RefSeq" id="WP_116044023.1">
    <property type="nucleotide sequence ID" value="NZ_QUBQ01000001.1"/>
</dbReference>
<dbReference type="InterPro" id="IPR050640">
    <property type="entry name" value="Bact_2-comp_sensor_kinase"/>
</dbReference>